<protein>
    <submittedName>
        <fullName evidence="1">Uncharacterized protein</fullName>
    </submittedName>
</protein>
<dbReference type="EMBL" id="CP042476">
    <property type="protein sequence ID" value="QED37552.1"/>
    <property type="molecule type" value="Genomic_DNA"/>
</dbReference>
<dbReference type="PROSITE" id="PS51257">
    <property type="entry name" value="PROKAR_LIPOPROTEIN"/>
    <property type="match status" value="1"/>
</dbReference>
<evidence type="ECO:0000313" key="1">
    <source>
        <dbReference type="EMBL" id="QED37552.1"/>
    </source>
</evidence>
<dbReference type="OrthoDB" id="848102at2"/>
<proteinExistence type="predicted"/>
<evidence type="ECO:0000313" key="2">
    <source>
        <dbReference type="Proteomes" id="UP000321954"/>
    </source>
</evidence>
<dbReference type="Proteomes" id="UP000321954">
    <property type="component" value="Chromosome"/>
</dbReference>
<accession>A0A5B8YHY8</accession>
<name>A0A5B8YHY8_9FLAO</name>
<sequence length="295" mass="31967">MKKQFYLLALSLGLIGCSVESNDSAEQLLTANAEFEILQSYEGITNPGFEVNFYDLVQKHKNDPTKDVTLGRVFISNDCTNLLVKIEGTDVGNLGLYGSQEEFPAKNGSNENVDGNSLEFNETTTPSLYWEFPLADLGEEVFVFVNAGDKSWGGDTSWGNALYFKYTIDVTSCADACTNGMGWWKINFELWPGAGKNLGNVYYTNEQLLAILNSPVKGNGLMSLSHHLIATKLNIANGSNPTDVAAAVQAADALIGNVNVFTGNIKTNLVGSIKEALENYNNGITGPGNCEETEE</sequence>
<dbReference type="KEGG" id="anp:FK178_07350"/>
<dbReference type="RefSeq" id="WP_146832901.1">
    <property type="nucleotide sequence ID" value="NZ_CP042476.1"/>
</dbReference>
<organism evidence="1 2">
    <name type="scientific">Antarcticibacterium arcticum</name>
    <dbReference type="NCBI Taxonomy" id="2585771"/>
    <lineage>
        <taxon>Bacteria</taxon>
        <taxon>Pseudomonadati</taxon>
        <taxon>Bacteroidota</taxon>
        <taxon>Flavobacteriia</taxon>
        <taxon>Flavobacteriales</taxon>
        <taxon>Flavobacteriaceae</taxon>
        <taxon>Antarcticibacterium</taxon>
    </lineage>
</organism>
<reference evidence="1 2" key="1">
    <citation type="submission" date="2019-08" db="EMBL/GenBank/DDBJ databases">
        <title>Antarcticibacterium arcticum sp. nov., a bacterium isolated from marine sediment of the Canadian Beaufort Sea.</title>
        <authorList>
            <person name="Lee Y.M."/>
            <person name="Baek K."/>
            <person name="Lee D.-H."/>
            <person name="Shin S.C."/>
            <person name="Jin Y.K."/>
            <person name="Park Y."/>
        </authorList>
    </citation>
    <scope>NUCLEOTIDE SEQUENCE [LARGE SCALE GENOMIC DNA]</scope>
    <source>
        <strain evidence="1 2">PAMC 28998</strain>
    </source>
</reference>
<gene>
    <name evidence="1" type="ORF">FK178_07350</name>
</gene>
<dbReference type="AlphaFoldDB" id="A0A5B8YHY8"/>
<keyword evidence="2" id="KW-1185">Reference proteome</keyword>